<dbReference type="AlphaFoldDB" id="A0AAE1NEK9"/>
<dbReference type="EMBL" id="JAWZYT010006409">
    <property type="protein sequence ID" value="KAK4288233.1"/>
    <property type="molecule type" value="Genomic_DNA"/>
</dbReference>
<feature type="compositionally biased region" description="Polar residues" evidence="1">
    <location>
        <begin position="60"/>
        <end position="71"/>
    </location>
</feature>
<accession>A0AAE1NEK9</accession>
<feature type="signal peptide" evidence="2">
    <location>
        <begin position="1"/>
        <end position="25"/>
    </location>
</feature>
<keyword evidence="4" id="KW-1185">Reference proteome</keyword>
<proteinExistence type="predicted"/>
<reference evidence="3" key="1">
    <citation type="submission" date="2023-11" db="EMBL/GenBank/DDBJ databases">
        <title>Genome assemblies of two species of porcelain crab, Petrolisthes cinctipes and Petrolisthes manimaculis (Anomura: Porcellanidae).</title>
        <authorList>
            <person name="Angst P."/>
        </authorList>
    </citation>
    <scope>NUCLEOTIDE SEQUENCE</scope>
    <source>
        <strain evidence="3">PB745_02</strain>
        <tissue evidence="3">Gill</tissue>
    </source>
</reference>
<keyword evidence="2" id="KW-0732">Signal</keyword>
<evidence type="ECO:0000256" key="1">
    <source>
        <dbReference type="SAM" id="MobiDB-lite"/>
    </source>
</evidence>
<feature type="region of interest" description="Disordered" evidence="1">
    <location>
        <begin position="50"/>
        <end position="71"/>
    </location>
</feature>
<organism evidence="3 4">
    <name type="scientific">Petrolisthes manimaculis</name>
    <dbReference type="NCBI Taxonomy" id="1843537"/>
    <lineage>
        <taxon>Eukaryota</taxon>
        <taxon>Metazoa</taxon>
        <taxon>Ecdysozoa</taxon>
        <taxon>Arthropoda</taxon>
        <taxon>Crustacea</taxon>
        <taxon>Multicrustacea</taxon>
        <taxon>Malacostraca</taxon>
        <taxon>Eumalacostraca</taxon>
        <taxon>Eucarida</taxon>
        <taxon>Decapoda</taxon>
        <taxon>Pleocyemata</taxon>
        <taxon>Anomura</taxon>
        <taxon>Galatheoidea</taxon>
        <taxon>Porcellanidae</taxon>
        <taxon>Petrolisthes</taxon>
    </lineage>
</organism>
<sequence length="84" mass="9023">MADLVFGCSGIAASLLIPLLPETNGAPMPETLQDVNKRWKNHRVMGGFFGAGVNKKKPATAQTAPRRTVTGSMEVRRTKALRTG</sequence>
<name>A0AAE1NEK9_9EUCA</name>
<dbReference type="Proteomes" id="UP001292094">
    <property type="component" value="Unassembled WGS sequence"/>
</dbReference>
<comment type="caution">
    <text evidence="3">The sequence shown here is derived from an EMBL/GenBank/DDBJ whole genome shotgun (WGS) entry which is preliminary data.</text>
</comment>
<protein>
    <submittedName>
        <fullName evidence="3">Uncharacterized protein</fullName>
    </submittedName>
</protein>
<feature type="chain" id="PRO_5042038277" evidence="2">
    <location>
        <begin position="26"/>
        <end position="84"/>
    </location>
</feature>
<evidence type="ECO:0000256" key="2">
    <source>
        <dbReference type="SAM" id="SignalP"/>
    </source>
</evidence>
<evidence type="ECO:0000313" key="3">
    <source>
        <dbReference type="EMBL" id="KAK4288233.1"/>
    </source>
</evidence>
<gene>
    <name evidence="3" type="ORF">Pmani_038727</name>
</gene>
<evidence type="ECO:0000313" key="4">
    <source>
        <dbReference type="Proteomes" id="UP001292094"/>
    </source>
</evidence>